<sequence length="487" mass="54968">MKLLREGEIDAIATVIELDIIAITIIIISTIITAVITAGHRHRRSNLYLYWEKVQPLDEIALYARISSRPLMINWTEAAVALRDSYDQDNGRGKGILKIEDNITEEYRRQYGKKTDGNKNMGAEIKKPGTGRSNGKGNGRSTGKASSSRKPGPSWEIKMETTMKRMMQDFKREIMEELPERCAKDVVKLLNKSGVRYKPFAETLSDQYCYDEGCGSYLNGVPERKEFVYDKKSDTRSVSLPKVDVDKVSKEDNKEEDYITPARTKCDFLGDGTPDNPWQLPEDFKDASSSEVPSNIFEPALKKMNKQDEHKEGASEGSKSINSATGKNEDVNGKRKRKLPLKLQYPYIIENRTKRQPRKKPTPAIPTPSSNDVEIPQDSTALTAEHIAAAEIFVQLCCKSEVIDAYIGDLSRRVGDDRYLCAAWSSFLLEAHRKGHKTKNNNKNDDHLAEMINGSRNLINAQIVLATSNLLETVKMKVVRISKRFTK</sequence>
<reference evidence="3" key="1">
    <citation type="submission" date="2023-07" db="EMBL/GenBank/DDBJ databases">
        <title>A chromosome-level genome assembly of Lolium multiflorum.</title>
        <authorList>
            <person name="Chen Y."/>
            <person name="Copetti D."/>
            <person name="Kolliker R."/>
            <person name="Studer B."/>
        </authorList>
    </citation>
    <scope>NUCLEOTIDE SEQUENCE</scope>
    <source>
        <strain evidence="3">02402/16</strain>
        <tissue evidence="3">Leaf</tissue>
    </source>
</reference>
<proteinExistence type="predicted"/>
<dbReference type="EMBL" id="JAUUTY010000004">
    <property type="protein sequence ID" value="KAK1645709.1"/>
    <property type="molecule type" value="Genomic_DNA"/>
</dbReference>
<organism evidence="3 4">
    <name type="scientific">Lolium multiflorum</name>
    <name type="common">Italian ryegrass</name>
    <name type="synonym">Lolium perenne subsp. multiflorum</name>
    <dbReference type="NCBI Taxonomy" id="4521"/>
    <lineage>
        <taxon>Eukaryota</taxon>
        <taxon>Viridiplantae</taxon>
        <taxon>Streptophyta</taxon>
        <taxon>Embryophyta</taxon>
        <taxon>Tracheophyta</taxon>
        <taxon>Spermatophyta</taxon>
        <taxon>Magnoliopsida</taxon>
        <taxon>Liliopsida</taxon>
        <taxon>Poales</taxon>
        <taxon>Poaceae</taxon>
        <taxon>BOP clade</taxon>
        <taxon>Pooideae</taxon>
        <taxon>Poodae</taxon>
        <taxon>Poeae</taxon>
        <taxon>Poeae Chloroplast Group 2 (Poeae type)</taxon>
        <taxon>Loliodinae</taxon>
        <taxon>Loliinae</taxon>
        <taxon>Lolium</taxon>
    </lineage>
</organism>
<dbReference type="AlphaFoldDB" id="A0AAD8W961"/>
<feature type="compositionally biased region" description="Basic and acidic residues" evidence="1">
    <location>
        <begin position="305"/>
        <end position="314"/>
    </location>
</feature>
<feature type="compositionally biased region" description="Polar residues" evidence="1">
    <location>
        <begin position="317"/>
        <end position="326"/>
    </location>
</feature>
<keyword evidence="2" id="KW-0472">Membrane</keyword>
<protein>
    <submittedName>
        <fullName evidence="3">Uncharacterized protein</fullName>
    </submittedName>
</protein>
<evidence type="ECO:0000256" key="1">
    <source>
        <dbReference type="SAM" id="MobiDB-lite"/>
    </source>
</evidence>
<keyword evidence="4" id="KW-1185">Reference proteome</keyword>
<evidence type="ECO:0000313" key="4">
    <source>
        <dbReference type="Proteomes" id="UP001231189"/>
    </source>
</evidence>
<evidence type="ECO:0000256" key="2">
    <source>
        <dbReference type="SAM" id="Phobius"/>
    </source>
</evidence>
<keyword evidence="2" id="KW-1133">Transmembrane helix</keyword>
<accession>A0AAD8W961</accession>
<name>A0AAD8W961_LOLMU</name>
<feature type="region of interest" description="Disordered" evidence="1">
    <location>
        <begin position="110"/>
        <end position="158"/>
    </location>
</feature>
<feature type="region of interest" description="Disordered" evidence="1">
    <location>
        <begin position="270"/>
        <end position="292"/>
    </location>
</feature>
<feature type="region of interest" description="Disordered" evidence="1">
    <location>
        <begin position="351"/>
        <end position="373"/>
    </location>
</feature>
<dbReference type="Proteomes" id="UP001231189">
    <property type="component" value="Unassembled WGS sequence"/>
</dbReference>
<gene>
    <name evidence="3" type="ORF">QYE76_063514</name>
</gene>
<comment type="caution">
    <text evidence="3">The sequence shown here is derived from an EMBL/GenBank/DDBJ whole genome shotgun (WGS) entry which is preliminary data.</text>
</comment>
<feature type="region of interest" description="Disordered" evidence="1">
    <location>
        <begin position="305"/>
        <end position="336"/>
    </location>
</feature>
<feature type="transmembrane region" description="Helical" evidence="2">
    <location>
        <begin position="20"/>
        <end position="39"/>
    </location>
</feature>
<evidence type="ECO:0000313" key="3">
    <source>
        <dbReference type="EMBL" id="KAK1645709.1"/>
    </source>
</evidence>
<keyword evidence="2" id="KW-0812">Transmembrane</keyword>